<name>A0A2R6WPK5_MARPO</name>
<evidence type="ECO:0000313" key="2">
    <source>
        <dbReference type="Proteomes" id="UP000244005"/>
    </source>
</evidence>
<dbReference type="Gramene" id="Mp7g08700.1">
    <property type="protein sequence ID" value="Mp7g08700.1.cds1"/>
    <property type="gene ID" value="Mp7g08700"/>
</dbReference>
<proteinExistence type="predicted"/>
<organism evidence="1 2">
    <name type="scientific">Marchantia polymorpha</name>
    <name type="common">Common liverwort</name>
    <name type="synonym">Marchantia aquatica</name>
    <dbReference type="NCBI Taxonomy" id="3197"/>
    <lineage>
        <taxon>Eukaryota</taxon>
        <taxon>Viridiplantae</taxon>
        <taxon>Streptophyta</taxon>
        <taxon>Embryophyta</taxon>
        <taxon>Marchantiophyta</taxon>
        <taxon>Marchantiopsida</taxon>
        <taxon>Marchantiidae</taxon>
        <taxon>Marchantiales</taxon>
        <taxon>Marchantiaceae</taxon>
        <taxon>Marchantia</taxon>
    </lineage>
</organism>
<dbReference type="EMBL" id="KZ772740">
    <property type="protein sequence ID" value="PTQ35800.1"/>
    <property type="molecule type" value="Genomic_DNA"/>
</dbReference>
<dbReference type="AlphaFoldDB" id="A0A2R6WPK5"/>
<gene>
    <name evidence="1" type="ORF">MARPO_0068s0024</name>
</gene>
<protein>
    <submittedName>
        <fullName evidence="1">Uncharacterized protein</fullName>
    </submittedName>
</protein>
<evidence type="ECO:0000313" key="1">
    <source>
        <dbReference type="EMBL" id="PTQ35800.1"/>
    </source>
</evidence>
<accession>A0A2R6WPK5</accession>
<keyword evidence="2" id="KW-1185">Reference proteome</keyword>
<reference evidence="2" key="1">
    <citation type="journal article" date="2017" name="Cell">
        <title>Insights into land plant evolution garnered from the Marchantia polymorpha genome.</title>
        <authorList>
            <person name="Bowman J.L."/>
            <person name="Kohchi T."/>
            <person name="Yamato K.T."/>
            <person name="Jenkins J."/>
            <person name="Shu S."/>
            <person name="Ishizaki K."/>
            <person name="Yamaoka S."/>
            <person name="Nishihama R."/>
            <person name="Nakamura Y."/>
            <person name="Berger F."/>
            <person name="Adam C."/>
            <person name="Aki S.S."/>
            <person name="Althoff F."/>
            <person name="Araki T."/>
            <person name="Arteaga-Vazquez M.A."/>
            <person name="Balasubrmanian S."/>
            <person name="Barry K."/>
            <person name="Bauer D."/>
            <person name="Boehm C.R."/>
            <person name="Briginshaw L."/>
            <person name="Caballero-Perez J."/>
            <person name="Catarino B."/>
            <person name="Chen F."/>
            <person name="Chiyoda S."/>
            <person name="Chovatia M."/>
            <person name="Davies K.M."/>
            <person name="Delmans M."/>
            <person name="Demura T."/>
            <person name="Dierschke T."/>
            <person name="Dolan L."/>
            <person name="Dorantes-Acosta A.E."/>
            <person name="Eklund D.M."/>
            <person name="Florent S.N."/>
            <person name="Flores-Sandoval E."/>
            <person name="Fujiyama A."/>
            <person name="Fukuzawa H."/>
            <person name="Galik B."/>
            <person name="Grimanelli D."/>
            <person name="Grimwood J."/>
            <person name="Grossniklaus U."/>
            <person name="Hamada T."/>
            <person name="Haseloff J."/>
            <person name="Hetherington A.J."/>
            <person name="Higo A."/>
            <person name="Hirakawa Y."/>
            <person name="Hundley H.N."/>
            <person name="Ikeda Y."/>
            <person name="Inoue K."/>
            <person name="Inoue S.I."/>
            <person name="Ishida S."/>
            <person name="Jia Q."/>
            <person name="Kakita M."/>
            <person name="Kanazawa T."/>
            <person name="Kawai Y."/>
            <person name="Kawashima T."/>
            <person name="Kennedy M."/>
            <person name="Kinose K."/>
            <person name="Kinoshita T."/>
            <person name="Kohara Y."/>
            <person name="Koide E."/>
            <person name="Komatsu K."/>
            <person name="Kopischke S."/>
            <person name="Kubo M."/>
            <person name="Kyozuka J."/>
            <person name="Lagercrantz U."/>
            <person name="Lin S.S."/>
            <person name="Lindquist E."/>
            <person name="Lipzen A.M."/>
            <person name="Lu C.W."/>
            <person name="De Luna E."/>
            <person name="Martienssen R.A."/>
            <person name="Minamino N."/>
            <person name="Mizutani M."/>
            <person name="Mizutani M."/>
            <person name="Mochizuki N."/>
            <person name="Monte I."/>
            <person name="Mosher R."/>
            <person name="Nagasaki H."/>
            <person name="Nakagami H."/>
            <person name="Naramoto S."/>
            <person name="Nishitani K."/>
            <person name="Ohtani M."/>
            <person name="Okamoto T."/>
            <person name="Okumura M."/>
            <person name="Phillips J."/>
            <person name="Pollak B."/>
            <person name="Reinders A."/>
            <person name="Rovekamp M."/>
            <person name="Sano R."/>
            <person name="Sawa S."/>
            <person name="Schmid M.W."/>
            <person name="Shirakawa M."/>
            <person name="Solano R."/>
            <person name="Spunde A."/>
            <person name="Suetsugu N."/>
            <person name="Sugano S."/>
            <person name="Sugiyama A."/>
            <person name="Sun R."/>
            <person name="Suzuki Y."/>
            <person name="Takenaka M."/>
            <person name="Takezawa D."/>
            <person name="Tomogane H."/>
            <person name="Tsuzuki M."/>
            <person name="Ueda T."/>
            <person name="Umeda M."/>
            <person name="Ward J.M."/>
            <person name="Watanabe Y."/>
            <person name="Yazaki K."/>
            <person name="Yokoyama R."/>
            <person name="Yoshitake Y."/>
            <person name="Yotsui I."/>
            <person name="Zachgo S."/>
            <person name="Schmutz J."/>
        </authorList>
    </citation>
    <scope>NUCLEOTIDE SEQUENCE [LARGE SCALE GENOMIC DNA]</scope>
    <source>
        <strain evidence="2">Tak-1</strain>
    </source>
</reference>
<sequence length="54" mass="6344">MKAMHAVMHGARLRLDIPRSGTHLPGFSRSRYNWKHVFLRPYVRTSTALRCLCF</sequence>
<dbReference type="Proteomes" id="UP000244005">
    <property type="component" value="Unassembled WGS sequence"/>
</dbReference>